<dbReference type="GO" id="GO:0009543">
    <property type="term" value="C:chloroplast thylakoid lumen"/>
    <property type="evidence" value="ECO:0000318"/>
    <property type="project" value="GO_Central"/>
</dbReference>
<sequence>MIQEEKLESPPSLSRRQAVLASTTGIVLAGMMELHPCAALADFIEDYKSDTEAVIAKVKETLALEKTDPAKPNAVASLRQSSNSWVAKYRREKSVAGKPSFSNMYSVLNAISGHYISFGPSSTIPAKRQQRILEEVKDAEKALSRGR</sequence>
<dbReference type="InterPro" id="IPR038450">
    <property type="entry name" value="PSII_Psb27_sf"/>
</dbReference>
<dbReference type="PANTHER" id="PTHR34041">
    <property type="entry name" value="PHOTOSYSTEM II REPAIR PROTEIN PSB27-H1, CHLOROPLASTIC"/>
    <property type="match status" value="1"/>
</dbReference>
<dbReference type="Gramene" id="EFJ37057">
    <property type="protein sequence ID" value="EFJ37057"/>
    <property type="gene ID" value="SELMODRAFT_77713"/>
</dbReference>
<evidence type="ECO:0000313" key="6">
    <source>
        <dbReference type="EMBL" id="EFJ37057.1"/>
    </source>
</evidence>
<dbReference type="PANTHER" id="PTHR34041:SF1">
    <property type="entry name" value="PHOTOSYSTEM II REPAIR PROTEIN PSB27-H1, CHLOROPLASTIC"/>
    <property type="match status" value="1"/>
</dbReference>
<dbReference type="HAMAP" id="MF_01481">
    <property type="entry name" value="PSII_Psb27"/>
    <property type="match status" value="1"/>
</dbReference>
<dbReference type="InterPro" id="IPR025585">
    <property type="entry name" value="PSII_Psb27"/>
</dbReference>
<dbReference type="HOGENOM" id="CLU_112237_1_0_1"/>
<dbReference type="Gramene" id="EFJ33709">
    <property type="protein sequence ID" value="EFJ33709"/>
    <property type="gene ID" value="SELMODRAFT_83711"/>
</dbReference>
<dbReference type="FunFam" id="1.20.58.810:FF:000001">
    <property type="entry name" value="Photosystem II lipoprotein Psb27"/>
    <property type="match status" value="1"/>
</dbReference>
<evidence type="ECO:0008006" key="8">
    <source>
        <dbReference type="Google" id="ProtNLM"/>
    </source>
</evidence>
<keyword evidence="2" id="KW-0793">Thylakoid</keyword>
<dbReference type="GO" id="GO:0010207">
    <property type="term" value="P:photosystem II assembly"/>
    <property type="evidence" value="ECO:0000318"/>
    <property type="project" value="GO_Central"/>
</dbReference>
<reference evidence="6 7" key="1">
    <citation type="journal article" date="2011" name="Science">
        <title>The Selaginella genome identifies genetic changes associated with the evolution of vascular plants.</title>
        <authorList>
            <person name="Banks J.A."/>
            <person name="Nishiyama T."/>
            <person name="Hasebe M."/>
            <person name="Bowman J.L."/>
            <person name="Gribskov M."/>
            <person name="dePamphilis C."/>
            <person name="Albert V.A."/>
            <person name="Aono N."/>
            <person name="Aoyama T."/>
            <person name="Ambrose B.A."/>
            <person name="Ashton N.W."/>
            <person name="Axtell M.J."/>
            <person name="Barker E."/>
            <person name="Barker M.S."/>
            <person name="Bennetzen J.L."/>
            <person name="Bonawitz N.D."/>
            <person name="Chapple C."/>
            <person name="Cheng C."/>
            <person name="Correa L.G."/>
            <person name="Dacre M."/>
            <person name="DeBarry J."/>
            <person name="Dreyer I."/>
            <person name="Elias M."/>
            <person name="Engstrom E.M."/>
            <person name="Estelle M."/>
            <person name="Feng L."/>
            <person name="Finet C."/>
            <person name="Floyd S.K."/>
            <person name="Frommer W.B."/>
            <person name="Fujita T."/>
            <person name="Gramzow L."/>
            <person name="Gutensohn M."/>
            <person name="Harholt J."/>
            <person name="Hattori M."/>
            <person name="Heyl A."/>
            <person name="Hirai T."/>
            <person name="Hiwatashi Y."/>
            <person name="Ishikawa M."/>
            <person name="Iwata M."/>
            <person name="Karol K.G."/>
            <person name="Koehler B."/>
            <person name="Kolukisaoglu U."/>
            <person name="Kubo M."/>
            <person name="Kurata T."/>
            <person name="Lalonde S."/>
            <person name="Li K."/>
            <person name="Li Y."/>
            <person name="Litt A."/>
            <person name="Lyons E."/>
            <person name="Manning G."/>
            <person name="Maruyama T."/>
            <person name="Michael T.P."/>
            <person name="Mikami K."/>
            <person name="Miyazaki S."/>
            <person name="Morinaga S."/>
            <person name="Murata T."/>
            <person name="Mueller-Roeber B."/>
            <person name="Nelson D.R."/>
            <person name="Obara M."/>
            <person name="Oguri Y."/>
            <person name="Olmstead R.G."/>
            <person name="Onodera N."/>
            <person name="Petersen B.L."/>
            <person name="Pils B."/>
            <person name="Prigge M."/>
            <person name="Rensing S.A."/>
            <person name="Riano-Pachon D.M."/>
            <person name="Roberts A.W."/>
            <person name="Sato Y."/>
            <person name="Scheller H.V."/>
            <person name="Schulz B."/>
            <person name="Schulz C."/>
            <person name="Shakirov E.V."/>
            <person name="Shibagaki N."/>
            <person name="Shinohara N."/>
            <person name="Shippen D.E."/>
            <person name="Soerensen I."/>
            <person name="Sotooka R."/>
            <person name="Sugimoto N."/>
            <person name="Sugita M."/>
            <person name="Sumikawa N."/>
            <person name="Tanurdzic M."/>
            <person name="Theissen G."/>
            <person name="Ulvskov P."/>
            <person name="Wakazuki S."/>
            <person name="Weng J.K."/>
            <person name="Willats W.W."/>
            <person name="Wipf D."/>
            <person name="Wolf P.G."/>
            <person name="Yang L."/>
            <person name="Zimmer A.D."/>
            <person name="Zhu Q."/>
            <person name="Mitros T."/>
            <person name="Hellsten U."/>
            <person name="Loque D."/>
            <person name="Otillar R."/>
            <person name="Salamov A."/>
            <person name="Schmutz J."/>
            <person name="Shapiro H."/>
            <person name="Lindquist E."/>
            <person name="Lucas S."/>
            <person name="Rokhsar D."/>
            <person name="Grigoriev I.V."/>
        </authorList>
    </citation>
    <scope>NUCLEOTIDE SEQUENCE [LARGE SCALE GENOMIC DNA]</scope>
</reference>
<evidence type="ECO:0000256" key="3">
    <source>
        <dbReference type="ARBA" id="ARBA00023136"/>
    </source>
</evidence>
<dbReference type="Pfam" id="PF13326">
    <property type="entry name" value="PSII_Pbs27"/>
    <property type="match status" value="1"/>
</dbReference>
<evidence type="ECO:0000256" key="2">
    <source>
        <dbReference type="ARBA" id="ARBA00023078"/>
    </source>
</evidence>
<dbReference type="KEGG" id="smo:SELMODRAFT_83711"/>
<evidence type="ECO:0000313" key="7">
    <source>
        <dbReference type="Proteomes" id="UP000001514"/>
    </source>
</evidence>
<evidence type="ECO:0000256" key="1">
    <source>
        <dbReference type="ARBA" id="ARBA00004370"/>
    </source>
</evidence>
<dbReference type="Gene3D" id="1.20.58.810">
    <property type="entry name" value="Photosystem II Pbs27"/>
    <property type="match status" value="1"/>
</dbReference>
<evidence type="ECO:0000313" key="5">
    <source>
        <dbReference type="EMBL" id="EFJ33709.1"/>
    </source>
</evidence>
<organism evidence="7">
    <name type="scientific">Selaginella moellendorffii</name>
    <name type="common">Spikemoss</name>
    <dbReference type="NCBI Taxonomy" id="88036"/>
    <lineage>
        <taxon>Eukaryota</taxon>
        <taxon>Viridiplantae</taxon>
        <taxon>Streptophyta</taxon>
        <taxon>Embryophyta</taxon>
        <taxon>Tracheophyta</taxon>
        <taxon>Lycopodiopsida</taxon>
        <taxon>Selaginellales</taxon>
        <taxon>Selaginellaceae</taxon>
        <taxon>Selaginella</taxon>
    </lineage>
</organism>
<dbReference type="FunCoup" id="D8QT53">
    <property type="interactions" value="1265"/>
</dbReference>
<protein>
    <recommendedName>
        <fullName evidence="8">Photosystem II 11 kDa protein</fullName>
    </recommendedName>
</protein>
<accession>D8QT53</accession>
<dbReference type="STRING" id="88036.D8QT53"/>
<keyword evidence="3" id="KW-0472">Membrane</keyword>
<dbReference type="GO" id="GO:0010206">
    <property type="term" value="P:photosystem II repair"/>
    <property type="evidence" value="ECO:0000318"/>
    <property type="project" value="GO_Central"/>
</dbReference>
<comment type="subcellular location">
    <subcellularLocation>
        <location evidence="1">Membrane</location>
    </subcellularLocation>
    <subcellularLocation>
        <location evidence="4">Thylakoid</location>
    </subcellularLocation>
</comment>
<gene>
    <name evidence="6" type="ORF">SELMODRAFT_77713</name>
    <name evidence="5" type="ORF">SELMODRAFT_83711</name>
</gene>
<dbReference type="EMBL" id="GL377566">
    <property type="protein sequence ID" value="EFJ37057.1"/>
    <property type="molecule type" value="Genomic_DNA"/>
</dbReference>
<dbReference type="KEGG" id="smo:SELMODRAFT_77713"/>
<dbReference type="GO" id="GO:0009523">
    <property type="term" value="C:photosystem II"/>
    <property type="evidence" value="ECO:0007669"/>
    <property type="project" value="InterPro"/>
</dbReference>
<evidence type="ECO:0000256" key="4">
    <source>
        <dbReference type="ARBA" id="ARBA00060385"/>
    </source>
</evidence>
<proteinExistence type="inferred from homology"/>
<dbReference type="Proteomes" id="UP000001514">
    <property type="component" value="Unassembled WGS sequence"/>
</dbReference>
<name>D8QT53_SELML</name>
<dbReference type="InParanoid" id="D8QT53"/>
<dbReference type="eggNOG" id="ENOG502RZI3">
    <property type="taxonomic scope" value="Eukaryota"/>
</dbReference>
<keyword evidence="7" id="KW-1185">Reference proteome</keyword>
<dbReference type="EMBL" id="GL377570">
    <property type="protein sequence ID" value="EFJ33709.1"/>
    <property type="molecule type" value="Genomic_DNA"/>
</dbReference>
<dbReference type="AlphaFoldDB" id="D8QT53"/>
<dbReference type="OrthoDB" id="419533at2759"/>